<gene>
    <name evidence="7" type="ORF">H9950_07005</name>
</gene>
<proteinExistence type="predicted"/>
<feature type="transmembrane region" description="Helical" evidence="6">
    <location>
        <begin position="359"/>
        <end position="376"/>
    </location>
</feature>
<comment type="caution">
    <text evidence="7">The sequence shown here is derived from an EMBL/GenBank/DDBJ whole genome shotgun (WGS) entry which is preliminary data.</text>
</comment>
<feature type="transmembrane region" description="Helical" evidence="6">
    <location>
        <begin position="444"/>
        <end position="466"/>
    </location>
</feature>
<feature type="transmembrane region" description="Helical" evidence="6">
    <location>
        <begin position="140"/>
        <end position="164"/>
    </location>
</feature>
<keyword evidence="4 6" id="KW-1133">Transmembrane helix</keyword>
<feature type="transmembrane region" description="Helical" evidence="6">
    <location>
        <begin position="30"/>
        <end position="52"/>
    </location>
</feature>
<accession>A0A9D2KVB8</accession>
<feature type="transmembrane region" description="Helical" evidence="6">
    <location>
        <begin position="107"/>
        <end position="128"/>
    </location>
</feature>
<evidence type="ECO:0000256" key="1">
    <source>
        <dbReference type="ARBA" id="ARBA00004651"/>
    </source>
</evidence>
<evidence type="ECO:0000256" key="6">
    <source>
        <dbReference type="SAM" id="Phobius"/>
    </source>
</evidence>
<reference evidence="7" key="1">
    <citation type="journal article" date="2021" name="PeerJ">
        <title>Extensive microbial diversity within the chicken gut microbiome revealed by metagenomics and culture.</title>
        <authorList>
            <person name="Gilroy R."/>
            <person name="Ravi A."/>
            <person name="Getino M."/>
            <person name="Pursley I."/>
            <person name="Horton D.L."/>
            <person name="Alikhan N.F."/>
            <person name="Baker D."/>
            <person name="Gharbi K."/>
            <person name="Hall N."/>
            <person name="Watson M."/>
            <person name="Adriaenssens E.M."/>
            <person name="Foster-Nyarko E."/>
            <person name="Jarju S."/>
            <person name="Secka A."/>
            <person name="Antonio M."/>
            <person name="Oren A."/>
            <person name="Chaudhuri R.R."/>
            <person name="La Ragione R."/>
            <person name="Hildebrand F."/>
            <person name="Pallen M.J."/>
        </authorList>
    </citation>
    <scope>NUCLEOTIDE SEQUENCE</scope>
    <source>
        <strain evidence="7">ChiHjej12B11-9795</strain>
    </source>
</reference>
<comment type="subcellular location">
    <subcellularLocation>
        <location evidence="1">Cell membrane</location>
        <topology evidence="1">Multi-pass membrane protein</topology>
    </subcellularLocation>
</comment>
<evidence type="ECO:0000313" key="7">
    <source>
        <dbReference type="EMBL" id="HJA85923.1"/>
    </source>
</evidence>
<dbReference type="GO" id="GO:0005886">
    <property type="term" value="C:plasma membrane"/>
    <property type="evidence" value="ECO:0007669"/>
    <property type="project" value="UniProtKB-SubCell"/>
</dbReference>
<organism evidence="7 8">
    <name type="scientific">Candidatus Bacteroides avicola</name>
    <dbReference type="NCBI Taxonomy" id="2838468"/>
    <lineage>
        <taxon>Bacteria</taxon>
        <taxon>Pseudomonadati</taxon>
        <taxon>Bacteroidota</taxon>
        <taxon>Bacteroidia</taxon>
        <taxon>Bacteroidales</taxon>
        <taxon>Bacteroidaceae</taxon>
        <taxon>Bacteroides</taxon>
    </lineage>
</organism>
<keyword evidence="3 6" id="KW-0812">Transmembrane</keyword>
<dbReference type="Proteomes" id="UP000823862">
    <property type="component" value="Unassembled WGS sequence"/>
</dbReference>
<dbReference type="AlphaFoldDB" id="A0A9D2KVB8"/>
<keyword evidence="2" id="KW-1003">Cell membrane</keyword>
<evidence type="ECO:0000256" key="2">
    <source>
        <dbReference type="ARBA" id="ARBA00022475"/>
    </source>
</evidence>
<sequence length="506" mass="56860">MLLMMAVSLYTSRIVLNALGIEDYGIYNVVGGVVTMFSFLNGTMAASTQRYLSYALGKQDDKLLQNTFSQTINLHILIALSIVLLGEGIGLWFVTHHLVIPAERMDAAILAFHCSLFCLFLNVIQVPYNAMIIAQERMNVYAYFSIVEALLKLGVALIITYLCIDKLELYAGLLLGVACFTLILYGGYCRLKYQTKLRLFWDKVLCRNLIGFSGWNLSAQIAYMARTQGINILLNMFFGPTLNAARGIAVQVSGAITSFVSNFQLAANPQIIKSYAQGDIDGMRNLIYNSSKFSFLLLSMLVIPFYLECEFILTLWLKTVPDYAVIFTKLVLISMLADTMSGTLVYGALATGKIRNYQLILSLLFLFNPILVYVLFKSGFRPSTAYIVEIIFNAVALGARLYFLHKLVGISVRLYANKVIKTGLFVLLVSSLITYFIQQTMSESIFRILGVTITSILAITVLSYLIGLNKNEKQHVNLLIKNVYKKYGTHFYLFSRNQRKQDNNSF</sequence>
<feature type="transmembrane region" description="Helical" evidence="6">
    <location>
        <begin position="170"/>
        <end position="188"/>
    </location>
</feature>
<evidence type="ECO:0000256" key="4">
    <source>
        <dbReference type="ARBA" id="ARBA00022989"/>
    </source>
</evidence>
<keyword evidence="5 6" id="KW-0472">Membrane</keyword>
<feature type="transmembrane region" description="Helical" evidence="6">
    <location>
        <begin position="415"/>
        <end position="438"/>
    </location>
</feature>
<name>A0A9D2KVB8_9BACE</name>
<dbReference type="PANTHER" id="PTHR30250:SF26">
    <property type="entry name" value="PSMA PROTEIN"/>
    <property type="match status" value="1"/>
</dbReference>
<protein>
    <submittedName>
        <fullName evidence="7">Lipopolysaccharide biosynthesis protein</fullName>
    </submittedName>
</protein>
<feature type="transmembrane region" description="Helical" evidence="6">
    <location>
        <begin position="323"/>
        <end position="347"/>
    </location>
</feature>
<evidence type="ECO:0000313" key="8">
    <source>
        <dbReference type="Proteomes" id="UP000823862"/>
    </source>
</evidence>
<feature type="transmembrane region" description="Helical" evidence="6">
    <location>
        <begin position="293"/>
        <end position="317"/>
    </location>
</feature>
<evidence type="ECO:0000256" key="5">
    <source>
        <dbReference type="ARBA" id="ARBA00023136"/>
    </source>
</evidence>
<dbReference type="InterPro" id="IPR050833">
    <property type="entry name" value="Poly_Biosynth_Transport"/>
</dbReference>
<feature type="transmembrane region" description="Helical" evidence="6">
    <location>
        <begin position="382"/>
        <end position="403"/>
    </location>
</feature>
<evidence type="ECO:0000256" key="3">
    <source>
        <dbReference type="ARBA" id="ARBA00022692"/>
    </source>
</evidence>
<reference evidence="7" key="2">
    <citation type="submission" date="2021-04" db="EMBL/GenBank/DDBJ databases">
        <authorList>
            <person name="Gilroy R."/>
        </authorList>
    </citation>
    <scope>NUCLEOTIDE SEQUENCE</scope>
    <source>
        <strain evidence="7">ChiHjej12B11-9795</strain>
    </source>
</reference>
<feature type="transmembrane region" description="Helical" evidence="6">
    <location>
        <begin position="72"/>
        <end position="95"/>
    </location>
</feature>
<dbReference type="PANTHER" id="PTHR30250">
    <property type="entry name" value="PST FAMILY PREDICTED COLANIC ACID TRANSPORTER"/>
    <property type="match status" value="1"/>
</dbReference>
<dbReference type="EMBL" id="DWZI01000036">
    <property type="protein sequence ID" value="HJA85923.1"/>
    <property type="molecule type" value="Genomic_DNA"/>
</dbReference>